<reference evidence="2 3" key="1">
    <citation type="journal article" date="2020" name="Biotechnol. Biofuels">
        <title>New insights from the biogas microbiome by comprehensive genome-resolved metagenomics of nearly 1600 species originating from multiple anaerobic digesters.</title>
        <authorList>
            <person name="Campanaro S."/>
            <person name="Treu L."/>
            <person name="Rodriguez-R L.M."/>
            <person name="Kovalovszki A."/>
            <person name="Ziels R.M."/>
            <person name="Maus I."/>
            <person name="Zhu X."/>
            <person name="Kougias P.G."/>
            <person name="Basile A."/>
            <person name="Luo G."/>
            <person name="Schluter A."/>
            <person name="Konstantinidis K.T."/>
            <person name="Angelidaki I."/>
        </authorList>
    </citation>
    <scope>NUCLEOTIDE SEQUENCE [LARGE SCALE GENOMIC DNA]</scope>
    <source>
        <strain evidence="2">AS27yjCOA_65</strain>
    </source>
</reference>
<evidence type="ECO:0000313" key="2">
    <source>
        <dbReference type="EMBL" id="NMC63928.1"/>
    </source>
</evidence>
<dbReference type="AlphaFoldDB" id="A0A7X9IKB6"/>
<gene>
    <name evidence="2" type="ORF">GYA55_12265</name>
</gene>
<organism evidence="2 3">
    <name type="scientific">SAR324 cluster bacterium</name>
    <dbReference type="NCBI Taxonomy" id="2024889"/>
    <lineage>
        <taxon>Bacteria</taxon>
        <taxon>Deltaproteobacteria</taxon>
        <taxon>SAR324 cluster</taxon>
    </lineage>
</organism>
<proteinExistence type="predicted"/>
<dbReference type="Proteomes" id="UP000524246">
    <property type="component" value="Unassembled WGS sequence"/>
</dbReference>
<feature type="coiled-coil region" evidence="1">
    <location>
        <begin position="34"/>
        <end position="61"/>
    </location>
</feature>
<feature type="non-terminal residue" evidence="2">
    <location>
        <position position="209"/>
    </location>
</feature>
<sequence length="209" mass="24063">MERELYLHERPIRSADDALPTPDKIIAFPDNIRAERLALETEKLEQEALRLETEAANIRHRLANGDILPRSNNSLNPEIKESQDRYEAECKAHTLRVLNDLSIDDGKTLNAGFSIYHDLEFSGYTEHNYVTITKKYGVYYISRHGVTSDYRSFYPSSLSANAQRLIIHEDLDSPLYAPDATSFALKNFLDWRWAIAKYNVESIALTLRK</sequence>
<keyword evidence="1" id="KW-0175">Coiled coil</keyword>
<accession>A0A7X9IKB6</accession>
<evidence type="ECO:0000256" key="1">
    <source>
        <dbReference type="SAM" id="Coils"/>
    </source>
</evidence>
<evidence type="ECO:0000313" key="3">
    <source>
        <dbReference type="Proteomes" id="UP000524246"/>
    </source>
</evidence>
<dbReference type="EMBL" id="JAAZON010000557">
    <property type="protein sequence ID" value="NMC63928.1"/>
    <property type="molecule type" value="Genomic_DNA"/>
</dbReference>
<protein>
    <submittedName>
        <fullName evidence="2">Uncharacterized protein</fullName>
    </submittedName>
</protein>
<comment type="caution">
    <text evidence="2">The sequence shown here is derived from an EMBL/GenBank/DDBJ whole genome shotgun (WGS) entry which is preliminary data.</text>
</comment>
<name>A0A7X9IKB6_9DELT</name>